<evidence type="ECO:0000256" key="1">
    <source>
        <dbReference type="SAM" id="SignalP"/>
    </source>
</evidence>
<evidence type="ECO:0000313" key="3">
    <source>
        <dbReference type="Proteomes" id="UP000433577"/>
    </source>
</evidence>
<dbReference type="KEGG" id="pacs:FAZ98_13230"/>
<dbReference type="Proteomes" id="UP000433577">
    <property type="component" value="Chromosome 1"/>
</dbReference>
<gene>
    <name evidence="2" type="ORF">FAZ98_13230</name>
</gene>
<name>A0A7Z2GJ04_9BURK</name>
<protein>
    <submittedName>
        <fullName evidence="2">DUF995 domain-containing protein</fullName>
    </submittedName>
</protein>
<dbReference type="AlphaFoldDB" id="A0A7Z2GJ04"/>
<proteinExistence type="predicted"/>
<accession>A0A7Z2GJ04</accession>
<keyword evidence="3" id="KW-1185">Reference proteome</keyword>
<dbReference type="Pfam" id="PF06191">
    <property type="entry name" value="DUF995"/>
    <property type="match status" value="1"/>
</dbReference>
<evidence type="ECO:0000313" key="2">
    <source>
        <dbReference type="EMBL" id="QGZ62608.1"/>
    </source>
</evidence>
<feature type="signal peptide" evidence="1">
    <location>
        <begin position="1"/>
        <end position="20"/>
    </location>
</feature>
<organism evidence="2 3">
    <name type="scientific">Paraburkholderia acidisoli</name>
    <dbReference type="NCBI Taxonomy" id="2571748"/>
    <lineage>
        <taxon>Bacteria</taxon>
        <taxon>Pseudomonadati</taxon>
        <taxon>Pseudomonadota</taxon>
        <taxon>Betaproteobacteria</taxon>
        <taxon>Burkholderiales</taxon>
        <taxon>Burkholderiaceae</taxon>
        <taxon>Paraburkholderia</taxon>
    </lineage>
</organism>
<dbReference type="RefSeq" id="WP_158951613.1">
    <property type="nucleotide sequence ID" value="NZ_CP046913.1"/>
</dbReference>
<reference evidence="2 3" key="1">
    <citation type="submission" date="2019-12" db="EMBL/GenBank/DDBJ databases">
        <title>Paraburkholderia acidiphila 7Q-K02 sp. nov and Paraburkholderia acidisoli DHF22 sp. nov., two strains isolated from forest soil.</title>
        <authorList>
            <person name="Gao Z."/>
            <person name="Qiu L."/>
        </authorList>
    </citation>
    <scope>NUCLEOTIDE SEQUENCE [LARGE SCALE GENOMIC DNA]</scope>
    <source>
        <strain evidence="2 3">DHF22</strain>
    </source>
</reference>
<sequence length="130" mass="13867">MRVSLALLLPLLAIVLTASAAARADDAPPPKPTREQLLSALPGKRLSYVSHSGRTVQWVSNADGTAMLNISPALGSKHASGASAPGRWSVNEHGKYCMDEDWPTDHGGPNHWCRNVTFDGDGAPVLETRE</sequence>
<feature type="chain" id="PRO_5031174329" evidence="1">
    <location>
        <begin position="21"/>
        <end position="130"/>
    </location>
</feature>
<dbReference type="EMBL" id="CP046913">
    <property type="protein sequence ID" value="QGZ62608.1"/>
    <property type="molecule type" value="Genomic_DNA"/>
</dbReference>
<dbReference type="OrthoDB" id="9104688at2"/>
<keyword evidence="1" id="KW-0732">Signal</keyword>
<dbReference type="InterPro" id="IPR009337">
    <property type="entry name" value="DUF995"/>
</dbReference>